<name>A0A1H8PH34_9FLAO</name>
<evidence type="ECO:0000313" key="1">
    <source>
        <dbReference type="EMBL" id="SEO41309.1"/>
    </source>
</evidence>
<dbReference type="EMBL" id="FODN01000006">
    <property type="protein sequence ID" value="SEO41309.1"/>
    <property type="molecule type" value="Genomic_DNA"/>
</dbReference>
<dbReference type="Proteomes" id="UP000198657">
    <property type="component" value="Unassembled WGS sequence"/>
</dbReference>
<reference evidence="2" key="1">
    <citation type="submission" date="2016-10" db="EMBL/GenBank/DDBJ databases">
        <authorList>
            <person name="Varghese N."/>
            <person name="Submissions S."/>
        </authorList>
    </citation>
    <scope>NUCLEOTIDE SEQUENCE [LARGE SCALE GENOMIC DNA]</scope>
    <source>
        <strain evidence="2">CGMCC 1.8704</strain>
    </source>
</reference>
<evidence type="ECO:0000313" key="2">
    <source>
        <dbReference type="Proteomes" id="UP000198657"/>
    </source>
</evidence>
<dbReference type="STRING" id="604089.SAMN04487942_2694"/>
<organism evidence="1 2">
    <name type="scientific">Flavobacterium sinopsychrotolerans</name>
    <dbReference type="NCBI Taxonomy" id="604089"/>
    <lineage>
        <taxon>Bacteria</taxon>
        <taxon>Pseudomonadati</taxon>
        <taxon>Bacteroidota</taxon>
        <taxon>Flavobacteriia</taxon>
        <taxon>Flavobacteriales</taxon>
        <taxon>Flavobacteriaceae</taxon>
        <taxon>Flavobacterium</taxon>
    </lineage>
</organism>
<dbReference type="OrthoDB" id="2666928at2"/>
<dbReference type="AlphaFoldDB" id="A0A1H8PH34"/>
<keyword evidence="2" id="KW-1185">Reference proteome</keyword>
<accession>A0A1H8PH34</accession>
<dbReference type="RefSeq" id="WP_091172110.1">
    <property type="nucleotide sequence ID" value="NZ_CBCSFM010000006.1"/>
</dbReference>
<sequence length="261" mass="29418">MRNIYLNAGTINEVFSDLETSFDGVLNSNNNGFKLALDTDLIKGNIDAVTFINGITSIQVNMRFADDVTLSMESLSASSIVFAYCTEGTFKHSFGISGHQSTLRKHLSSVVTSKRSINTILHFKKDTAIQFSIIKVETASLSNGINDSLIPNLKKTFLDKQPNYTYQGIQNLRIAEKLQQFNDITEQGMVGHIKKKDIIQSIIAMEIDDNTDNLIRMSRTIKRSTLHQINELKKISGFIKQYTFDAMYSKVINSKNRIFIK</sequence>
<gene>
    <name evidence="1" type="ORF">SAMN04487942_2694</name>
</gene>
<proteinExistence type="predicted"/>
<protein>
    <submittedName>
        <fullName evidence="1">Uncharacterized protein</fullName>
    </submittedName>
</protein>